<protein>
    <submittedName>
        <fullName evidence="1">Uncharacterized protein</fullName>
    </submittedName>
</protein>
<evidence type="ECO:0000313" key="1">
    <source>
        <dbReference type="EMBL" id="KAK5092369.1"/>
    </source>
</evidence>
<gene>
    <name evidence="1" type="ORF">LTR24_005292</name>
</gene>
<comment type="caution">
    <text evidence="1">The sequence shown here is derived from an EMBL/GenBank/DDBJ whole genome shotgun (WGS) entry which is preliminary data.</text>
</comment>
<reference evidence="1 2" key="1">
    <citation type="submission" date="2023-08" db="EMBL/GenBank/DDBJ databases">
        <title>Black Yeasts Isolated from many extreme environments.</title>
        <authorList>
            <person name="Coleine C."/>
            <person name="Stajich J.E."/>
            <person name="Selbmann L."/>
        </authorList>
    </citation>
    <scope>NUCLEOTIDE SEQUENCE [LARGE SCALE GENOMIC DNA]</scope>
    <source>
        <strain evidence="1 2">CCFEE 5885</strain>
    </source>
</reference>
<name>A0ABR0K9G6_9EURO</name>
<sequence length="141" mass="16008">MASQQEKISICGVGRQRAVAIFASKELEGTPFRFAAIMDATSPEPYNFSPDRLRLVLRCLYPEPRCFIAGEGVEEEANAAAVEVWKEFVAERKVDNPLLINFREFENRSLEETLATPKEKLPAEVIRTRMMPHFFGQSEKA</sequence>
<organism evidence="1 2">
    <name type="scientific">Lithohypha guttulata</name>
    <dbReference type="NCBI Taxonomy" id="1690604"/>
    <lineage>
        <taxon>Eukaryota</taxon>
        <taxon>Fungi</taxon>
        <taxon>Dikarya</taxon>
        <taxon>Ascomycota</taxon>
        <taxon>Pezizomycotina</taxon>
        <taxon>Eurotiomycetes</taxon>
        <taxon>Chaetothyriomycetidae</taxon>
        <taxon>Chaetothyriales</taxon>
        <taxon>Trichomeriaceae</taxon>
        <taxon>Lithohypha</taxon>
    </lineage>
</organism>
<dbReference type="EMBL" id="JAVRRG010000059">
    <property type="protein sequence ID" value="KAK5092369.1"/>
    <property type="molecule type" value="Genomic_DNA"/>
</dbReference>
<accession>A0ABR0K9G6</accession>
<keyword evidence="2" id="KW-1185">Reference proteome</keyword>
<proteinExistence type="predicted"/>
<dbReference type="Proteomes" id="UP001345013">
    <property type="component" value="Unassembled WGS sequence"/>
</dbReference>
<evidence type="ECO:0000313" key="2">
    <source>
        <dbReference type="Proteomes" id="UP001345013"/>
    </source>
</evidence>